<comment type="caution">
    <text evidence="3">The sequence shown here is derived from an EMBL/GenBank/DDBJ whole genome shotgun (WGS) entry which is preliminary data.</text>
</comment>
<dbReference type="Gene3D" id="1.10.443.10">
    <property type="entry name" value="Intergrase catalytic core"/>
    <property type="match status" value="1"/>
</dbReference>
<feature type="compositionally biased region" description="Basic and acidic residues" evidence="2">
    <location>
        <begin position="114"/>
        <end position="126"/>
    </location>
</feature>
<dbReference type="InterPro" id="IPR011010">
    <property type="entry name" value="DNA_brk_join_enz"/>
</dbReference>
<dbReference type="InterPro" id="IPR013762">
    <property type="entry name" value="Integrase-like_cat_sf"/>
</dbReference>
<protein>
    <submittedName>
        <fullName evidence="3">Uncharacterized protein</fullName>
    </submittedName>
</protein>
<evidence type="ECO:0000313" key="3">
    <source>
        <dbReference type="EMBL" id="PFX24882.1"/>
    </source>
</evidence>
<keyword evidence="4" id="KW-1185">Reference proteome</keyword>
<evidence type="ECO:0000313" key="4">
    <source>
        <dbReference type="Proteomes" id="UP000225706"/>
    </source>
</evidence>
<dbReference type="AlphaFoldDB" id="A0A2B4S8M6"/>
<keyword evidence="1" id="KW-0233">DNA recombination</keyword>
<feature type="compositionally biased region" description="Acidic residues" evidence="2">
    <location>
        <begin position="157"/>
        <end position="168"/>
    </location>
</feature>
<dbReference type="Proteomes" id="UP000225706">
    <property type="component" value="Unassembled WGS sequence"/>
</dbReference>
<dbReference type="SUPFAM" id="SSF56349">
    <property type="entry name" value="DNA breaking-rejoining enzymes"/>
    <property type="match status" value="1"/>
</dbReference>
<proteinExistence type="predicted"/>
<feature type="region of interest" description="Disordered" evidence="2">
    <location>
        <begin position="114"/>
        <end position="185"/>
    </location>
</feature>
<accession>A0A2B4S8M6</accession>
<sequence length="703" mass="79239">MPKTHLTSAKASNFSPPDAYYPTDTGQSLAMALYDFYNFVVATEFCNLRHVSSVTCRMMSHVQYVYQSIAKRRFKCSRSLKGKEVATRAHNVLKDTCRSVAMCRSVQRLHKRRVETMRREANREGDVTNDSDADPDWSTQETDTFEDGEVPQAELGQQEDGESEEEGETSQKGAEPEKEPKTLACKTARRKRPCLVPGCKGFSRVNLKRHLTKVHYSKGELSKDDVERLFALSCAGSKKSGPIRQYAKKKSVPQGYENEEAFFSEPKPLTPRHRWLVAFYHHLATPAAGFDQEINCLQHAVQVRNLLEQLQPSGSDIQVLSQEDGCKVWLHWVVPNLTKKAAGTLKSYLNLLHMSLEFLTNKGKKPDLPVLTSQDSKILAELCTSLKGWRRTITKQKSSVRYAKILSKMESLMKTREVHAFMESEPSKEGQVALAAAKKSTSSHELSLSQYTVARDYLLVALTRTVGMRPGSLEMATLGQFRMAKWDQKERSKVMLVTGHKREVEGPAPIPMSEEMVEQLEAFTTKLRVLVTQDFSDSGKIFLKSDGAPYQKGTIGRRITAFVIKSGVRADWLISATDFRKWEDLTELAAEVSQQIQLHTTSTSMPKETEATLMESLPTSPYHARRSIHALTPEKTAAISVIFRDDLWERTSPWKKRVVSLIWSDETLSKIVHSGEKVKRVVDRVRYLGPISAACRPHQPPGG</sequence>
<dbReference type="GO" id="GO:0006310">
    <property type="term" value="P:DNA recombination"/>
    <property type="evidence" value="ECO:0007669"/>
    <property type="project" value="UniProtKB-KW"/>
</dbReference>
<dbReference type="GO" id="GO:0003677">
    <property type="term" value="F:DNA binding"/>
    <property type="evidence" value="ECO:0007669"/>
    <property type="project" value="InterPro"/>
</dbReference>
<organism evidence="3 4">
    <name type="scientific">Stylophora pistillata</name>
    <name type="common">Smooth cauliflower coral</name>
    <dbReference type="NCBI Taxonomy" id="50429"/>
    <lineage>
        <taxon>Eukaryota</taxon>
        <taxon>Metazoa</taxon>
        <taxon>Cnidaria</taxon>
        <taxon>Anthozoa</taxon>
        <taxon>Hexacorallia</taxon>
        <taxon>Scleractinia</taxon>
        <taxon>Astrocoeniina</taxon>
        <taxon>Pocilloporidae</taxon>
        <taxon>Stylophora</taxon>
    </lineage>
</organism>
<dbReference type="EMBL" id="LSMT01000165">
    <property type="protein sequence ID" value="PFX24882.1"/>
    <property type="molecule type" value="Genomic_DNA"/>
</dbReference>
<reference evidence="4" key="1">
    <citation type="journal article" date="2017" name="bioRxiv">
        <title>Comparative analysis of the genomes of Stylophora pistillata and Acropora digitifera provides evidence for extensive differences between species of corals.</title>
        <authorList>
            <person name="Voolstra C.R."/>
            <person name="Li Y."/>
            <person name="Liew Y.J."/>
            <person name="Baumgarten S."/>
            <person name="Zoccola D."/>
            <person name="Flot J.-F."/>
            <person name="Tambutte S."/>
            <person name="Allemand D."/>
            <person name="Aranda M."/>
        </authorList>
    </citation>
    <scope>NUCLEOTIDE SEQUENCE [LARGE SCALE GENOMIC DNA]</scope>
</reference>
<evidence type="ECO:0000256" key="1">
    <source>
        <dbReference type="ARBA" id="ARBA00023172"/>
    </source>
</evidence>
<gene>
    <name evidence="3" type="ORF">AWC38_SpisGene10525</name>
</gene>
<name>A0A2B4S8M6_STYPI</name>
<evidence type="ECO:0000256" key="2">
    <source>
        <dbReference type="SAM" id="MobiDB-lite"/>
    </source>
</evidence>
<dbReference type="GO" id="GO:0015074">
    <property type="term" value="P:DNA integration"/>
    <property type="evidence" value="ECO:0007669"/>
    <property type="project" value="InterPro"/>
</dbReference>